<protein>
    <submittedName>
        <fullName evidence="2">Uncharacterized protein</fullName>
    </submittedName>
</protein>
<keyword evidence="3" id="KW-1185">Reference proteome</keyword>
<evidence type="ECO:0000313" key="3">
    <source>
        <dbReference type="Proteomes" id="UP000314987"/>
    </source>
</evidence>
<dbReference type="Ensembl" id="ENSVURT00010020402.1">
    <property type="protein sequence ID" value="ENSVURP00010017961.1"/>
    <property type="gene ID" value="ENSVURG00010013718.1"/>
</dbReference>
<dbReference type="GO" id="GO:0051881">
    <property type="term" value="P:regulation of mitochondrial membrane potential"/>
    <property type="evidence" value="ECO:0007669"/>
    <property type="project" value="TreeGrafter"/>
</dbReference>
<dbReference type="GO" id="GO:0006954">
    <property type="term" value="P:inflammatory response"/>
    <property type="evidence" value="ECO:0007669"/>
    <property type="project" value="TreeGrafter"/>
</dbReference>
<reference evidence="3" key="1">
    <citation type="submission" date="2018-12" db="EMBL/GenBank/DDBJ databases">
        <authorList>
            <person name="Yazar S."/>
        </authorList>
    </citation>
    <scope>NUCLEOTIDE SEQUENCE [LARGE SCALE GENOMIC DNA]</scope>
</reference>
<proteinExistence type="predicted"/>
<name>A0A4X2L785_VOMUR</name>
<reference evidence="2" key="2">
    <citation type="submission" date="2025-08" db="UniProtKB">
        <authorList>
            <consortium name="Ensembl"/>
        </authorList>
    </citation>
    <scope>IDENTIFICATION</scope>
</reference>
<dbReference type="Proteomes" id="UP000314987">
    <property type="component" value="Unassembled WGS sequence"/>
</dbReference>
<evidence type="ECO:0000313" key="2">
    <source>
        <dbReference type="Ensembl" id="ENSVURP00010017961.1"/>
    </source>
</evidence>
<organism evidence="2 3">
    <name type="scientific">Vombatus ursinus</name>
    <name type="common">Common wombat</name>
    <dbReference type="NCBI Taxonomy" id="29139"/>
    <lineage>
        <taxon>Eukaryota</taxon>
        <taxon>Metazoa</taxon>
        <taxon>Chordata</taxon>
        <taxon>Craniata</taxon>
        <taxon>Vertebrata</taxon>
        <taxon>Euteleostomi</taxon>
        <taxon>Mammalia</taxon>
        <taxon>Metatheria</taxon>
        <taxon>Diprotodontia</taxon>
        <taxon>Vombatidae</taxon>
        <taxon>Vombatus</taxon>
    </lineage>
</organism>
<feature type="region of interest" description="Disordered" evidence="1">
    <location>
        <begin position="1"/>
        <end position="33"/>
    </location>
</feature>
<dbReference type="PANTHER" id="PTHR15453">
    <property type="entry name" value="TUMOR SUPPRESSOR CANDIDATE 2"/>
    <property type="match status" value="1"/>
</dbReference>
<reference evidence="2" key="3">
    <citation type="submission" date="2025-09" db="UniProtKB">
        <authorList>
            <consortium name="Ensembl"/>
        </authorList>
    </citation>
    <scope>IDENTIFICATION</scope>
</reference>
<dbReference type="AlphaFoldDB" id="A0A4X2L785"/>
<evidence type="ECO:0000256" key="1">
    <source>
        <dbReference type="SAM" id="MobiDB-lite"/>
    </source>
</evidence>
<dbReference type="InterPro" id="IPR029393">
    <property type="entry name" value="FUS1"/>
</dbReference>
<sequence length="112" mass="11682">MGTSGSKGRGLRPFTATAGAAGQGGSPELTNATRAQHALAPAPGFRTAPPFVFIRRGLGLGHYQGDKGTQHFTCRVSSFPGPSLYALGGCGVDMVNCAMHKQYPPFSFPSHF</sequence>
<dbReference type="PANTHER" id="PTHR15453:SF8">
    <property type="entry name" value="TUMOR SUPPRESSOR CANDIDATE 2"/>
    <property type="match status" value="1"/>
</dbReference>
<accession>A0A4X2L785</accession>
<dbReference type="GO" id="GO:0005739">
    <property type="term" value="C:mitochondrion"/>
    <property type="evidence" value="ECO:0007669"/>
    <property type="project" value="TreeGrafter"/>
</dbReference>